<dbReference type="GO" id="GO:0008812">
    <property type="term" value="F:choline dehydrogenase activity"/>
    <property type="evidence" value="ECO:0007669"/>
    <property type="project" value="UniProtKB-EC"/>
</dbReference>
<evidence type="ECO:0000256" key="5">
    <source>
        <dbReference type="PIRSR" id="PIRSR000137-2"/>
    </source>
</evidence>
<dbReference type="PROSITE" id="PS00624">
    <property type="entry name" value="GMC_OXRED_2"/>
    <property type="match status" value="1"/>
</dbReference>
<dbReference type="InterPro" id="IPR036188">
    <property type="entry name" value="FAD/NAD-bd_sf"/>
</dbReference>
<comment type="similarity">
    <text evidence="2 6">Belongs to the GMC oxidoreductase family.</text>
</comment>
<dbReference type="EMBL" id="AP014946">
    <property type="protein sequence ID" value="BAT60004.1"/>
    <property type="molecule type" value="Genomic_DNA"/>
</dbReference>
<dbReference type="RefSeq" id="WP_096355855.1">
    <property type="nucleotide sequence ID" value="NZ_AP014946.1"/>
</dbReference>
<evidence type="ECO:0000256" key="4">
    <source>
        <dbReference type="ARBA" id="ARBA00022827"/>
    </source>
</evidence>
<dbReference type="PANTHER" id="PTHR11552:SF147">
    <property type="entry name" value="CHOLINE DEHYDROGENASE, MITOCHONDRIAL"/>
    <property type="match status" value="1"/>
</dbReference>
<feature type="domain" description="Glucose-methanol-choline oxidoreductase N-terminal" evidence="8">
    <location>
        <begin position="253"/>
        <end position="267"/>
    </location>
</feature>
<evidence type="ECO:0000313" key="9">
    <source>
        <dbReference type="EMBL" id="BAT60004.1"/>
    </source>
</evidence>
<evidence type="ECO:0000259" key="8">
    <source>
        <dbReference type="PROSITE" id="PS00624"/>
    </source>
</evidence>
<dbReference type="SUPFAM" id="SSF51905">
    <property type="entry name" value="FAD/NAD(P)-binding domain"/>
    <property type="match status" value="1"/>
</dbReference>
<feature type="binding site" evidence="5">
    <location>
        <position position="500"/>
    </location>
    <ligand>
        <name>FAD</name>
        <dbReference type="ChEBI" id="CHEBI:57692"/>
    </ligand>
</feature>
<dbReference type="AlphaFoldDB" id="A0A0S3PVU0"/>
<feature type="domain" description="Glucose-methanol-choline oxidoreductase N-terminal" evidence="7">
    <location>
        <begin position="81"/>
        <end position="104"/>
    </location>
</feature>
<name>A0A0S3PVU0_9BRAD</name>
<comment type="cofactor">
    <cofactor evidence="1 5">
        <name>FAD</name>
        <dbReference type="ChEBI" id="CHEBI:57692"/>
    </cofactor>
</comment>
<dbReference type="Pfam" id="PF05199">
    <property type="entry name" value="GMC_oxred_C"/>
    <property type="match status" value="1"/>
</dbReference>
<reference evidence="9 10" key="1">
    <citation type="submission" date="2015-08" db="EMBL/GenBank/DDBJ databases">
        <title>Investigation of the bacterial diversity of lava forest soil.</title>
        <authorList>
            <person name="Lee J.S."/>
        </authorList>
    </citation>
    <scope>NUCLEOTIDE SEQUENCE [LARGE SCALE GENOMIC DNA]</scope>
    <source>
        <strain evidence="9 10">GJW-30</strain>
    </source>
</reference>
<dbReference type="Proteomes" id="UP000236884">
    <property type="component" value="Chromosome"/>
</dbReference>
<evidence type="ECO:0000313" key="10">
    <source>
        <dbReference type="Proteomes" id="UP000236884"/>
    </source>
</evidence>
<dbReference type="InterPro" id="IPR000172">
    <property type="entry name" value="GMC_OxRdtase_N"/>
</dbReference>
<dbReference type="GO" id="GO:0050660">
    <property type="term" value="F:flavin adenine dinucleotide binding"/>
    <property type="evidence" value="ECO:0007669"/>
    <property type="project" value="InterPro"/>
</dbReference>
<keyword evidence="9" id="KW-0560">Oxidoreductase</keyword>
<evidence type="ECO:0000256" key="6">
    <source>
        <dbReference type="RuleBase" id="RU003968"/>
    </source>
</evidence>
<evidence type="ECO:0000259" key="7">
    <source>
        <dbReference type="PROSITE" id="PS00623"/>
    </source>
</evidence>
<keyword evidence="10" id="KW-1185">Reference proteome</keyword>
<keyword evidence="4 5" id="KW-0274">FAD</keyword>
<dbReference type="InterPro" id="IPR012132">
    <property type="entry name" value="GMC_OxRdtase"/>
</dbReference>
<dbReference type="OrthoDB" id="9785276at2"/>
<proteinExistence type="inferred from homology"/>
<feature type="binding site" evidence="5">
    <location>
        <position position="83"/>
    </location>
    <ligand>
        <name>FAD</name>
        <dbReference type="ChEBI" id="CHEBI:57692"/>
    </ligand>
</feature>
<keyword evidence="3 6" id="KW-0285">Flavoprotein</keyword>
<evidence type="ECO:0000256" key="1">
    <source>
        <dbReference type="ARBA" id="ARBA00001974"/>
    </source>
</evidence>
<dbReference type="InterPro" id="IPR007867">
    <property type="entry name" value="GMC_OxRtase_C"/>
</dbReference>
<dbReference type="Gene3D" id="3.30.560.10">
    <property type="entry name" value="Glucose Oxidase, domain 3"/>
    <property type="match status" value="1"/>
</dbReference>
<evidence type="ECO:0000256" key="2">
    <source>
        <dbReference type="ARBA" id="ARBA00010790"/>
    </source>
</evidence>
<dbReference type="EC" id="1.1.99.1" evidence="9"/>
<sequence>MDQYDYIVVGAGSAGCVLAARLSEDPRNKVLLLEAGGKDRNLWIHVPLGYGKLFNNPNVNWLYNTEPEPELNNRQIIQPRGKVLGGSSSINGLLYLRGQPEDYNHWRQLGNAGWSFDDVLPYFRKAEDQQRGADRLHGKGGPLAVSDVSEPHPLCEAFIDASQQAGHPRNDDFNGETQEGAGYFQLTARNGRRCSTAVGYLRPARSRTNLRVEPHAQTSRILFEGRRAVGVEYIQDGVKKIARAGREVVLSAGAFGSPQILELSGVGDPDILQQHGIPIVAEMKGVGDDLQDHFQVRMAYRCTEAITMNDVINSWTQSVVHGLRYIFQRKGMLTIGAGYAGGFFKTDRSLETPDVQAHFIIFSSDRTGVALHPFPGFIASICQLRPESRGTSHIKSNNPLDAPAIRPRYLSAPVDRDVTVAGLKLLRKIMAQPAMARYIAEERTPGVDKNSDAELLAYAREVGSTIFHPTSTCRMGSDTRAVVDERLRVHGFEGLRVADGSIMPTVVSGNTNAGIVMIGEKCADMMLQDAKAAMSARAA</sequence>
<dbReference type="PROSITE" id="PS00623">
    <property type="entry name" value="GMC_OXRED_1"/>
    <property type="match status" value="1"/>
</dbReference>
<accession>A0A0S3PVU0</accession>
<evidence type="ECO:0000256" key="3">
    <source>
        <dbReference type="ARBA" id="ARBA00022630"/>
    </source>
</evidence>
<gene>
    <name evidence="9" type="primary">betA_2</name>
    <name evidence="9" type="ORF">GJW-30_1_02539</name>
</gene>
<dbReference type="PIRSF" id="PIRSF000137">
    <property type="entry name" value="Alcohol_oxidase"/>
    <property type="match status" value="1"/>
</dbReference>
<protein>
    <submittedName>
        <fullName evidence="9">Oxygen-dependent choline dehydrogenase</fullName>
        <ecNumber evidence="9">1.1.99.1</ecNumber>
    </submittedName>
</protein>
<dbReference type="SUPFAM" id="SSF54373">
    <property type="entry name" value="FAD-linked reductases, C-terminal domain"/>
    <property type="match status" value="1"/>
</dbReference>
<dbReference type="PANTHER" id="PTHR11552">
    <property type="entry name" value="GLUCOSE-METHANOL-CHOLINE GMC OXIDOREDUCTASE"/>
    <property type="match status" value="1"/>
</dbReference>
<dbReference type="NCBIfam" id="NF002550">
    <property type="entry name" value="PRK02106.1"/>
    <property type="match status" value="1"/>
</dbReference>
<dbReference type="KEGG" id="vgo:GJW-30_1_02539"/>
<organism evidence="9 10">
    <name type="scientific">Variibacter gotjawalensis</name>
    <dbReference type="NCBI Taxonomy" id="1333996"/>
    <lineage>
        <taxon>Bacteria</taxon>
        <taxon>Pseudomonadati</taxon>
        <taxon>Pseudomonadota</taxon>
        <taxon>Alphaproteobacteria</taxon>
        <taxon>Hyphomicrobiales</taxon>
        <taxon>Nitrobacteraceae</taxon>
        <taxon>Variibacter</taxon>
    </lineage>
</organism>
<dbReference type="Pfam" id="PF00732">
    <property type="entry name" value="GMC_oxred_N"/>
    <property type="match status" value="1"/>
</dbReference>
<dbReference type="Gene3D" id="3.50.50.60">
    <property type="entry name" value="FAD/NAD(P)-binding domain"/>
    <property type="match status" value="1"/>
</dbReference>